<evidence type="ECO:0000313" key="12">
    <source>
        <dbReference type="WBParaSite" id="BPAG_0000857901-mRNA-1"/>
    </source>
</evidence>
<dbReference type="SMART" id="SM00408">
    <property type="entry name" value="IGc2"/>
    <property type="match status" value="3"/>
</dbReference>
<dbReference type="SUPFAM" id="SSF52058">
    <property type="entry name" value="L domain-like"/>
    <property type="match status" value="2"/>
</dbReference>
<dbReference type="FunFam" id="2.60.40.10:FF:000032">
    <property type="entry name" value="palladin isoform X1"/>
    <property type="match status" value="1"/>
</dbReference>
<evidence type="ECO:0000256" key="2">
    <source>
        <dbReference type="ARBA" id="ARBA00022729"/>
    </source>
</evidence>
<name>A0A0N4TJT6_BRUPA</name>
<reference evidence="12" key="1">
    <citation type="submission" date="2017-02" db="UniProtKB">
        <authorList>
            <consortium name="WormBaseParasite"/>
        </authorList>
    </citation>
    <scope>IDENTIFICATION</scope>
</reference>
<dbReference type="Pfam" id="PF01462">
    <property type="entry name" value="LRRNT"/>
    <property type="match status" value="1"/>
</dbReference>
<organism evidence="12">
    <name type="scientific">Brugia pahangi</name>
    <name type="common">Filarial nematode worm</name>
    <dbReference type="NCBI Taxonomy" id="6280"/>
    <lineage>
        <taxon>Eukaryota</taxon>
        <taxon>Metazoa</taxon>
        <taxon>Ecdysozoa</taxon>
        <taxon>Nematoda</taxon>
        <taxon>Chromadorea</taxon>
        <taxon>Rhabditida</taxon>
        <taxon>Spirurina</taxon>
        <taxon>Spiruromorpha</taxon>
        <taxon>Filarioidea</taxon>
        <taxon>Onchocercidae</taxon>
        <taxon>Brugia</taxon>
    </lineage>
</organism>
<keyword evidence="7" id="KW-1133">Transmembrane helix</keyword>
<dbReference type="InterPro" id="IPR001611">
    <property type="entry name" value="Leu-rich_rpt"/>
</dbReference>
<evidence type="ECO:0000256" key="3">
    <source>
        <dbReference type="ARBA" id="ARBA00022737"/>
    </source>
</evidence>
<evidence type="ECO:0000256" key="4">
    <source>
        <dbReference type="ARBA" id="ARBA00023157"/>
    </source>
</evidence>
<dbReference type="Proteomes" id="UP000278627">
    <property type="component" value="Unassembled WGS sequence"/>
</dbReference>
<dbReference type="InterPro" id="IPR050333">
    <property type="entry name" value="SLRP"/>
</dbReference>
<reference evidence="10 11" key="2">
    <citation type="submission" date="2018-11" db="EMBL/GenBank/DDBJ databases">
        <authorList>
            <consortium name="Pathogen Informatics"/>
        </authorList>
    </citation>
    <scope>NUCLEOTIDE SEQUENCE [LARGE SCALE GENOMIC DNA]</scope>
</reference>
<feature type="transmembrane region" description="Helical" evidence="7">
    <location>
        <begin position="881"/>
        <end position="904"/>
    </location>
</feature>
<evidence type="ECO:0000256" key="6">
    <source>
        <dbReference type="ARBA" id="ARBA00023319"/>
    </source>
</evidence>
<dbReference type="InterPro" id="IPR032675">
    <property type="entry name" value="LRR_dom_sf"/>
</dbReference>
<dbReference type="InterPro" id="IPR036179">
    <property type="entry name" value="Ig-like_dom_sf"/>
</dbReference>
<gene>
    <name evidence="10" type="ORF">BPAG_LOCUS8541</name>
</gene>
<feature type="domain" description="Ig-like" evidence="9">
    <location>
        <begin position="634"/>
        <end position="723"/>
    </location>
</feature>
<proteinExistence type="predicted"/>
<dbReference type="SMART" id="SM00364">
    <property type="entry name" value="LRR_BAC"/>
    <property type="match status" value="4"/>
</dbReference>
<keyword evidence="11" id="KW-1185">Reference proteome</keyword>
<keyword evidence="7" id="KW-0812">Transmembrane</keyword>
<keyword evidence="5" id="KW-0325">Glycoprotein</keyword>
<dbReference type="PROSITE" id="PS51450">
    <property type="entry name" value="LRR"/>
    <property type="match status" value="4"/>
</dbReference>
<keyword evidence="4" id="KW-1015">Disulfide bond</keyword>
<dbReference type="SUPFAM" id="SSF48726">
    <property type="entry name" value="Immunoglobulin"/>
    <property type="match status" value="3"/>
</dbReference>
<dbReference type="InterPro" id="IPR003591">
    <property type="entry name" value="Leu-rich_rpt_typical-subtyp"/>
</dbReference>
<dbReference type="Gene3D" id="2.60.40.10">
    <property type="entry name" value="Immunoglobulins"/>
    <property type="match status" value="3"/>
</dbReference>
<dbReference type="Pfam" id="PF13855">
    <property type="entry name" value="LRR_8"/>
    <property type="match status" value="5"/>
</dbReference>
<dbReference type="SMART" id="SM00369">
    <property type="entry name" value="LRR_TYP"/>
    <property type="match status" value="13"/>
</dbReference>
<feature type="signal peptide" evidence="8">
    <location>
        <begin position="1"/>
        <end position="22"/>
    </location>
</feature>
<evidence type="ECO:0000313" key="11">
    <source>
        <dbReference type="Proteomes" id="UP000278627"/>
    </source>
</evidence>
<feature type="domain" description="Ig-like" evidence="9">
    <location>
        <begin position="768"/>
        <end position="847"/>
    </location>
</feature>
<dbReference type="InterPro" id="IPR003598">
    <property type="entry name" value="Ig_sub2"/>
</dbReference>
<dbReference type="PANTHER" id="PTHR45712">
    <property type="entry name" value="AGAP008170-PA"/>
    <property type="match status" value="1"/>
</dbReference>
<dbReference type="STRING" id="6280.A0A0N4TJT6"/>
<evidence type="ECO:0000256" key="8">
    <source>
        <dbReference type="SAM" id="SignalP"/>
    </source>
</evidence>
<dbReference type="SMART" id="SM00013">
    <property type="entry name" value="LRRNT"/>
    <property type="match status" value="1"/>
</dbReference>
<dbReference type="AlphaFoldDB" id="A0A0N4TJT6"/>
<dbReference type="CDD" id="cd00096">
    <property type="entry name" value="Ig"/>
    <property type="match status" value="1"/>
</dbReference>
<dbReference type="PANTHER" id="PTHR45712:SF22">
    <property type="entry name" value="INSULIN-LIKE GROWTH FACTOR-BINDING PROTEIN COMPLEX ACID LABILE SUBUNIT"/>
    <property type="match status" value="1"/>
</dbReference>
<accession>A0A0N4TJT6</accession>
<dbReference type="InterPro" id="IPR000372">
    <property type="entry name" value="LRRNT"/>
</dbReference>
<feature type="domain" description="Ig-like" evidence="9">
    <location>
        <begin position="520"/>
        <end position="627"/>
    </location>
</feature>
<dbReference type="InterPro" id="IPR007110">
    <property type="entry name" value="Ig-like_dom"/>
</dbReference>
<dbReference type="WBParaSite" id="BPAG_0000857901-mRNA-1">
    <property type="protein sequence ID" value="BPAG_0000857901-mRNA-1"/>
    <property type="gene ID" value="BPAG_0000857901"/>
</dbReference>
<feature type="chain" id="PRO_5043122010" evidence="8">
    <location>
        <begin position="23"/>
        <end position="948"/>
    </location>
</feature>
<dbReference type="InterPro" id="IPR013783">
    <property type="entry name" value="Ig-like_fold"/>
</dbReference>
<dbReference type="Pfam" id="PF07679">
    <property type="entry name" value="I-set"/>
    <property type="match status" value="2"/>
</dbReference>
<dbReference type="InterPro" id="IPR013098">
    <property type="entry name" value="Ig_I-set"/>
</dbReference>
<evidence type="ECO:0000256" key="5">
    <source>
        <dbReference type="ARBA" id="ARBA00023180"/>
    </source>
</evidence>
<keyword evidence="3" id="KW-0677">Repeat</keyword>
<keyword evidence="7" id="KW-0472">Membrane</keyword>
<dbReference type="Gene3D" id="3.80.10.10">
    <property type="entry name" value="Ribonuclease Inhibitor"/>
    <property type="match status" value="4"/>
</dbReference>
<dbReference type="SMART" id="SM00365">
    <property type="entry name" value="LRR_SD22"/>
    <property type="match status" value="5"/>
</dbReference>
<protein>
    <submittedName>
        <fullName evidence="12">Leucine-rich repeats and immunoglobulin-like domains protein 3</fullName>
    </submittedName>
</protein>
<keyword evidence="6" id="KW-0393">Immunoglobulin domain</keyword>
<dbReference type="PROSITE" id="PS50835">
    <property type="entry name" value="IG_LIKE"/>
    <property type="match status" value="3"/>
</dbReference>
<evidence type="ECO:0000313" key="10">
    <source>
        <dbReference type="EMBL" id="VDN89727.1"/>
    </source>
</evidence>
<keyword evidence="2 8" id="KW-0732">Signal</keyword>
<dbReference type="InterPro" id="IPR003599">
    <property type="entry name" value="Ig_sub"/>
</dbReference>
<evidence type="ECO:0000256" key="1">
    <source>
        <dbReference type="ARBA" id="ARBA00022614"/>
    </source>
</evidence>
<dbReference type="EMBL" id="UZAD01013136">
    <property type="protein sequence ID" value="VDN89727.1"/>
    <property type="molecule type" value="Genomic_DNA"/>
</dbReference>
<sequence length="948" mass="106286">MGQWFYAKNRTLILCMTMFVLSTRVICLEQCPEECYCLDTHIDCSHRSLTDVPFSLPSWAITLELQGNYIEKILPTAFVGLSSLISLDLSENQIGGFSRLVFAHTPQLEALLLRKNRLTSIPLGIESLANLRKLDLKANNISQITTIDVSRIAKIDVVDLSRNVLRDFPHLHALQAANAKITKLDLSNNLLASLRSDTFIALQSLRVLRLSRNKIETIEKNAFQGLFALRFLDLSRNRLAVLHALTFSSLTSLQNLSLTRNLLDTLEDGTFWGLEQLQRLNIAENQLKAVTGGWLYGMHSLTALDLSSNDVAWIDSSVWSLCSTLQWLDLSSNRLRTLPSLLFKKLSRLEYLSLADNQIDTIHRNAMHDLDKLNYLLVYISFSDLSGNGLAMCVEDESVLANTSLPTLRTLKFTSNRVRIIPARAFENFPALQNLDLTDNPIAGVQNGAFEYLHLRRLFINTSSLVCDCELKWFSHWLFSSKLDRKTITMLCSYPVALRGIDVAVIDDANLTCVDDSPRPRLLNHPIALVKALLGTSVKLNCTGYGATPLDIKWKVIRDGRFRLLSHDATTIFVYNHSSATNGTATGLAMEYLFSELQLSDIDFSDQAEYQCIVRNHYGSAYSLKVKLMVLQKPRIRYSPSNVSIVRGGSARLRCAAQGVPTPVIKWMKDGGDSFPAAVERRLHVKANDDNLYVVNVSLADTGIYTCRVSNEAGHVESSAHVLVYGNHNLFVTFYYFFDEFFLLDLRIFCVTLIELYFEICISDKVWPQLEDRKVHSGATVIFNCSINKQFRVSVQWLRDGHLIDPNTASSRLAFKASNQLLVLSEARASDSGVYGCEFKVGNEVLSRVSSTLVVEIGAEEDWNKRREDIDKISIDRSLQYSLAICAITFLLLAAGVCSVILLMGKRKDSRQYSSVKSDSAATTIEKQPASERDSGVLTETTQVNMVV</sequence>
<dbReference type="FunFam" id="3.80.10.10:FF:001164">
    <property type="entry name" value="GH01279p"/>
    <property type="match status" value="1"/>
</dbReference>
<dbReference type="SMART" id="SM00409">
    <property type="entry name" value="IG"/>
    <property type="match status" value="3"/>
</dbReference>
<evidence type="ECO:0000256" key="7">
    <source>
        <dbReference type="SAM" id="Phobius"/>
    </source>
</evidence>
<evidence type="ECO:0000259" key="9">
    <source>
        <dbReference type="PROSITE" id="PS50835"/>
    </source>
</evidence>
<keyword evidence="1" id="KW-0433">Leucine-rich repeat</keyword>